<feature type="domain" description="N-acetyltransferase" evidence="1">
    <location>
        <begin position="6"/>
        <end position="183"/>
    </location>
</feature>
<organism evidence="2 5">
    <name type="scientific">Rouxiella silvae</name>
    <dbReference type="NCBI Taxonomy" id="1646373"/>
    <lineage>
        <taxon>Bacteria</taxon>
        <taxon>Pseudomonadati</taxon>
        <taxon>Pseudomonadota</taxon>
        <taxon>Gammaproteobacteria</taxon>
        <taxon>Enterobacterales</taxon>
        <taxon>Yersiniaceae</taxon>
        <taxon>Rouxiella</taxon>
    </lineage>
</organism>
<dbReference type="Proteomes" id="UP000705283">
    <property type="component" value="Unassembled WGS sequence"/>
</dbReference>
<accession>A0AA40X358</accession>
<protein>
    <submittedName>
        <fullName evidence="2">GNAT family N-acetyltransferase</fullName>
    </submittedName>
</protein>
<dbReference type="EMBL" id="MRWD01000037">
    <property type="protein sequence ID" value="ORJ20384.1"/>
    <property type="molecule type" value="Genomic_DNA"/>
</dbReference>
<dbReference type="CDD" id="cd04301">
    <property type="entry name" value="NAT_SF"/>
    <property type="match status" value="1"/>
</dbReference>
<dbReference type="EMBL" id="JADMKS010000005">
    <property type="protein sequence ID" value="MBF6637690.1"/>
    <property type="molecule type" value="Genomic_DNA"/>
</dbReference>
<name>A0AA40X358_9GAMM</name>
<reference evidence="2" key="3">
    <citation type="submission" date="2020-11" db="EMBL/GenBank/DDBJ databases">
        <authorList>
            <person name="Lee S.D."/>
        </authorList>
    </citation>
    <scope>NUCLEOTIDE SEQUENCE</scope>
    <source>
        <strain evidence="2">SAP-2</strain>
    </source>
</reference>
<reference evidence="3" key="1">
    <citation type="submission" date="2016-12" db="EMBL/GenBank/DDBJ databases">
        <authorList>
            <person name="Le Fleche-Mateos A."/>
        </authorList>
    </citation>
    <scope>NUCLEOTIDE SEQUENCE</scope>
    <source>
        <strain evidence="3">213</strain>
    </source>
</reference>
<comment type="caution">
    <text evidence="2">The sequence shown here is derived from an EMBL/GenBank/DDBJ whole genome shotgun (WGS) entry which is preliminary data.</text>
</comment>
<sequence>MNVNLATVRPATPADAVDVIDLISFADENALLYLTGQSDLQHAKQIYRQDFARDDVYFSYLFTQVCFVDGNLAGCILAFPGFLESTFMTQSTRPLDDVREAEDDELYIDSLAIYPAFRGQKLSRHLIDAADFLAKKYQLNKLSLLVDDAKPHLERMYEGYGFETVGTLTLDGVKHKKMTRVINPMLSGLRIEQP</sequence>
<reference evidence="2" key="4">
    <citation type="submission" date="2022-09" db="EMBL/GenBank/DDBJ databases">
        <title>Rouxiella aceris sp. nov., isolated from tree sap and emended description of the genus Rhouxiella.</title>
        <authorList>
            <person name="Kim I.S."/>
        </authorList>
    </citation>
    <scope>NUCLEOTIDE SEQUENCE</scope>
    <source>
        <strain evidence="2">SAP-2</strain>
    </source>
</reference>
<gene>
    <name evidence="3" type="ORF">BS639_15325</name>
    <name evidence="2" type="ORF">ITX54_13580</name>
</gene>
<dbReference type="Gene3D" id="3.40.630.30">
    <property type="match status" value="1"/>
</dbReference>
<evidence type="ECO:0000313" key="2">
    <source>
        <dbReference type="EMBL" id="MBF6637690.1"/>
    </source>
</evidence>
<evidence type="ECO:0000313" key="3">
    <source>
        <dbReference type="EMBL" id="ORJ20384.1"/>
    </source>
</evidence>
<dbReference type="AlphaFoldDB" id="A0AA40X358"/>
<dbReference type="Proteomes" id="UP000192722">
    <property type="component" value="Unassembled WGS sequence"/>
</dbReference>
<dbReference type="GO" id="GO:0016747">
    <property type="term" value="F:acyltransferase activity, transferring groups other than amino-acyl groups"/>
    <property type="evidence" value="ECO:0007669"/>
    <property type="project" value="InterPro"/>
</dbReference>
<evidence type="ECO:0000313" key="4">
    <source>
        <dbReference type="Proteomes" id="UP000192722"/>
    </source>
</evidence>
<proteinExistence type="predicted"/>
<dbReference type="Pfam" id="PF00583">
    <property type="entry name" value="Acetyltransf_1"/>
    <property type="match status" value="1"/>
</dbReference>
<dbReference type="InterPro" id="IPR000182">
    <property type="entry name" value="GNAT_dom"/>
</dbReference>
<evidence type="ECO:0000259" key="1">
    <source>
        <dbReference type="PROSITE" id="PS51186"/>
    </source>
</evidence>
<keyword evidence="4" id="KW-1185">Reference proteome</keyword>
<dbReference type="RefSeq" id="WP_084983557.1">
    <property type="nucleotide sequence ID" value="NZ_CBCSCF010000003.1"/>
</dbReference>
<dbReference type="SUPFAM" id="SSF55729">
    <property type="entry name" value="Acyl-CoA N-acyltransferases (Nat)"/>
    <property type="match status" value="1"/>
</dbReference>
<dbReference type="PROSITE" id="PS51186">
    <property type="entry name" value="GNAT"/>
    <property type="match status" value="1"/>
</dbReference>
<evidence type="ECO:0000313" key="5">
    <source>
        <dbReference type="Proteomes" id="UP000705283"/>
    </source>
</evidence>
<reference evidence="3 4" key="2">
    <citation type="journal article" date="2017" name="Int. J. Syst. Evol. Microbiol.">
        <title>Rouxiella badensis sp. nov. and Rouxiella silvae sp. nov. isolated from peat bog soil in Germany and emendation of the genus description.</title>
        <authorList>
            <person name="Le Fleche-Mateos A."/>
            <person name="Kugler J.H."/>
            <person name="Hansen S.H."/>
            <person name="Syldatk C."/>
            <person name="Hausmann R."/>
            <person name="Lomprez F."/>
            <person name="Vandenbogaert M."/>
            <person name="Manuguerra J.C."/>
            <person name="Grimont P.A."/>
        </authorList>
    </citation>
    <scope>NUCLEOTIDE SEQUENCE [LARGE SCALE GENOMIC DNA]</scope>
    <source>
        <strain evidence="3 4">213</strain>
    </source>
</reference>
<dbReference type="InterPro" id="IPR016181">
    <property type="entry name" value="Acyl_CoA_acyltransferase"/>
</dbReference>